<dbReference type="AlphaFoldDB" id="A0A453MPH4"/>
<dbReference type="EnsemblPlants" id="AET6Gv20018800.1">
    <property type="protein sequence ID" value="AET6Gv20018800.1"/>
    <property type="gene ID" value="AET6Gv20018800"/>
</dbReference>
<keyword evidence="1" id="KW-1133">Transmembrane helix</keyword>
<reference evidence="2" key="5">
    <citation type="journal article" date="2021" name="G3 (Bethesda)">
        <title>Aegilops tauschii genome assembly Aet v5.0 features greater sequence contiguity and improved annotation.</title>
        <authorList>
            <person name="Wang L."/>
            <person name="Zhu T."/>
            <person name="Rodriguez J.C."/>
            <person name="Deal K.R."/>
            <person name="Dubcovsky J."/>
            <person name="McGuire P.E."/>
            <person name="Lux T."/>
            <person name="Spannagl M."/>
            <person name="Mayer K.F.X."/>
            <person name="Baldrich P."/>
            <person name="Meyers B.C."/>
            <person name="Huo N."/>
            <person name="Gu Y.Q."/>
            <person name="Zhou H."/>
            <person name="Devos K.M."/>
            <person name="Bennetzen J.L."/>
            <person name="Unver T."/>
            <person name="Budak H."/>
            <person name="Gulick P.J."/>
            <person name="Galiba G."/>
            <person name="Kalapos B."/>
            <person name="Nelson D.R."/>
            <person name="Li P."/>
            <person name="You F.M."/>
            <person name="Luo M.C."/>
            <person name="Dvorak J."/>
        </authorList>
    </citation>
    <scope>NUCLEOTIDE SEQUENCE [LARGE SCALE GENOMIC DNA]</scope>
    <source>
        <strain evidence="2">cv. AL8/78</strain>
    </source>
</reference>
<feature type="transmembrane region" description="Helical" evidence="1">
    <location>
        <begin position="12"/>
        <end position="30"/>
    </location>
</feature>
<evidence type="ECO:0000313" key="3">
    <source>
        <dbReference type="Proteomes" id="UP000015105"/>
    </source>
</evidence>
<reference evidence="3" key="1">
    <citation type="journal article" date="2014" name="Science">
        <title>Ancient hybridizations among the ancestral genomes of bread wheat.</title>
        <authorList>
            <consortium name="International Wheat Genome Sequencing Consortium,"/>
            <person name="Marcussen T."/>
            <person name="Sandve S.R."/>
            <person name="Heier L."/>
            <person name="Spannagl M."/>
            <person name="Pfeifer M."/>
            <person name="Jakobsen K.S."/>
            <person name="Wulff B.B."/>
            <person name="Steuernagel B."/>
            <person name="Mayer K.F."/>
            <person name="Olsen O.A."/>
        </authorList>
    </citation>
    <scope>NUCLEOTIDE SEQUENCE [LARGE SCALE GENOMIC DNA]</scope>
    <source>
        <strain evidence="3">cv. AL8/78</strain>
    </source>
</reference>
<evidence type="ECO:0000313" key="2">
    <source>
        <dbReference type="EnsemblPlants" id="AET6Gv20018800.1"/>
    </source>
</evidence>
<name>A0A453MPH4_AEGTS</name>
<dbReference type="PROSITE" id="PS51257">
    <property type="entry name" value="PROKAR_LIPOPROTEIN"/>
    <property type="match status" value="1"/>
</dbReference>
<reference evidence="2" key="3">
    <citation type="journal article" date="2017" name="Nature">
        <title>Genome sequence of the progenitor of the wheat D genome Aegilops tauschii.</title>
        <authorList>
            <person name="Luo M.C."/>
            <person name="Gu Y.Q."/>
            <person name="Puiu D."/>
            <person name="Wang H."/>
            <person name="Twardziok S.O."/>
            <person name="Deal K.R."/>
            <person name="Huo N."/>
            <person name="Zhu T."/>
            <person name="Wang L."/>
            <person name="Wang Y."/>
            <person name="McGuire P.E."/>
            <person name="Liu S."/>
            <person name="Long H."/>
            <person name="Ramasamy R.K."/>
            <person name="Rodriguez J.C."/>
            <person name="Van S.L."/>
            <person name="Yuan L."/>
            <person name="Wang Z."/>
            <person name="Xia Z."/>
            <person name="Xiao L."/>
            <person name="Anderson O.D."/>
            <person name="Ouyang S."/>
            <person name="Liang Y."/>
            <person name="Zimin A.V."/>
            <person name="Pertea G."/>
            <person name="Qi P."/>
            <person name="Bennetzen J.L."/>
            <person name="Dai X."/>
            <person name="Dawson M.W."/>
            <person name="Muller H.G."/>
            <person name="Kugler K."/>
            <person name="Rivarola-Duarte L."/>
            <person name="Spannagl M."/>
            <person name="Mayer K.F.X."/>
            <person name="Lu F.H."/>
            <person name="Bevan M.W."/>
            <person name="Leroy P."/>
            <person name="Li P."/>
            <person name="You F.M."/>
            <person name="Sun Q."/>
            <person name="Liu Z."/>
            <person name="Lyons E."/>
            <person name="Wicker T."/>
            <person name="Salzberg S.L."/>
            <person name="Devos K.M."/>
            <person name="Dvorak J."/>
        </authorList>
    </citation>
    <scope>NUCLEOTIDE SEQUENCE [LARGE SCALE GENOMIC DNA]</scope>
    <source>
        <strain evidence="2">cv. AL8/78</strain>
    </source>
</reference>
<accession>A0A453MPH4</accession>
<proteinExistence type="predicted"/>
<sequence length="49" mass="5656">MKNSAAPNRNQPTYLSLYIFFACSLMMRSFNLRSPPFQAYAPPPCRSLR</sequence>
<evidence type="ECO:0000256" key="1">
    <source>
        <dbReference type="SAM" id="Phobius"/>
    </source>
</evidence>
<reference evidence="3" key="2">
    <citation type="journal article" date="2017" name="Nat. Plants">
        <title>The Aegilops tauschii genome reveals multiple impacts of transposons.</title>
        <authorList>
            <person name="Zhao G."/>
            <person name="Zou C."/>
            <person name="Li K."/>
            <person name="Wang K."/>
            <person name="Li T."/>
            <person name="Gao L."/>
            <person name="Zhang X."/>
            <person name="Wang H."/>
            <person name="Yang Z."/>
            <person name="Liu X."/>
            <person name="Jiang W."/>
            <person name="Mao L."/>
            <person name="Kong X."/>
            <person name="Jiao Y."/>
            <person name="Jia J."/>
        </authorList>
    </citation>
    <scope>NUCLEOTIDE SEQUENCE [LARGE SCALE GENOMIC DNA]</scope>
    <source>
        <strain evidence="3">cv. AL8/78</strain>
    </source>
</reference>
<keyword evidence="3" id="KW-1185">Reference proteome</keyword>
<keyword evidence="1" id="KW-0472">Membrane</keyword>
<dbReference type="Gramene" id="AET6Gv20018800.1">
    <property type="protein sequence ID" value="AET6Gv20018800.1"/>
    <property type="gene ID" value="AET6Gv20018800"/>
</dbReference>
<reference evidence="2" key="4">
    <citation type="submission" date="2019-03" db="UniProtKB">
        <authorList>
            <consortium name="EnsemblPlants"/>
        </authorList>
    </citation>
    <scope>IDENTIFICATION</scope>
</reference>
<dbReference type="Proteomes" id="UP000015105">
    <property type="component" value="Chromosome 6D"/>
</dbReference>
<protein>
    <submittedName>
        <fullName evidence="2">Uncharacterized protein</fullName>
    </submittedName>
</protein>
<keyword evidence="1" id="KW-0812">Transmembrane</keyword>
<organism evidence="2 3">
    <name type="scientific">Aegilops tauschii subsp. strangulata</name>
    <name type="common">Goatgrass</name>
    <dbReference type="NCBI Taxonomy" id="200361"/>
    <lineage>
        <taxon>Eukaryota</taxon>
        <taxon>Viridiplantae</taxon>
        <taxon>Streptophyta</taxon>
        <taxon>Embryophyta</taxon>
        <taxon>Tracheophyta</taxon>
        <taxon>Spermatophyta</taxon>
        <taxon>Magnoliopsida</taxon>
        <taxon>Liliopsida</taxon>
        <taxon>Poales</taxon>
        <taxon>Poaceae</taxon>
        <taxon>BOP clade</taxon>
        <taxon>Pooideae</taxon>
        <taxon>Triticodae</taxon>
        <taxon>Triticeae</taxon>
        <taxon>Triticinae</taxon>
        <taxon>Aegilops</taxon>
    </lineage>
</organism>